<name>A0A2C5X081_9PEZI</name>
<proteinExistence type="predicted"/>
<reference evidence="1 2" key="1">
    <citation type="journal article" date="2013" name="Fungal Biol.">
        <title>Analysis of microsatellite markers in the genome of the plant pathogen Ceratocystis fimbriata.</title>
        <authorList>
            <person name="Simpson M.C."/>
            <person name="Wilken P.M."/>
            <person name="Coetzee M.P."/>
            <person name="Wingfield M.J."/>
            <person name="Wingfield B.D."/>
        </authorList>
    </citation>
    <scope>NUCLEOTIDE SEQUENCE [LARGE SCALE GENOMIC DNA]</scope>
    <source>
        <strain evidence="1 2">CBS 114723</strain>
    </source>
</reference>
<evidence type="ECO:0000313" key="2">
    <source>
        <dbReference type="Proteomes" id="UP000222788"/>
    </source>
</evidence>
<dbReference type="EMBL" id="APWK03000092">
    <property type="protein sequence ID" value="PHH51453.1"/>
    <property type="molecule type" value="Genomic_DNA"/>
</dbReference>
<sequence>MKISSFLPFSLPFSCFRGCTPASVDTYQPAEASGLDAGQSFSPQTSAAIPYMVSSHVYRKSDSHGTGIIVESELYIQDGRNLVIQFSIDAKEKVTTIYKNKLHSDEINAENIKLHELVQSLCIQWMIDFTIMEWAVMDVHEGATRKAIQDYRKGKELDPLDQIRITPDRPEWHIFSDTPHYKDAISMAPGEIDRILIRSRERETGDPCQPLAYDEIIMFSYKKPVWMNGNTVMPPIYEHEAELATDDDTLSTTSEDITGA</sequence>
<protein>
    <submittedName>
        <fullName evidence="1">Uncharacterized protein</fullName>
    </submittedName>
</protein>
<evidence type="ECO:0000313" key="1">
    <source>
        <dbReference type="EMBL" id="PHH51453.1"/>
    </source>
</evidence>
<accession>A0A2C5X081</accession>
<dbReference type="Proteomes" id="UP000222788">
    <property type="component" value="Unassembled WGS sequence"/>
</dbReference>
<comment type="caution">
    <text evidence="1">The sequence shown here is derived from an EMBL/GenBank/DDBJ whole genome shotgun (WGS) entry which is preliminary data.</text>
</comment>
<dbReference type="AlphaFoldDB" id="A0A2C5X081"/>
<gene>
    <name evidence="1" type="ORF">CFIMG_008670RA00001</name>
</gene>
<organism evidence="1 2">
    <name type="scientific">Ceratocystis fimbriata CBS 114723</name>
    <dbReference type="NCBI Taxonomy" id="1035309"/>
    <lineage>
        <taxon>Eukaryota</taxon>
        <taxon>Fungi</taxon>
        <taxon>Dikarya</taxon>
        <taxon>Ascomycota</taxon>
        <taxon>Pezizomycotina</taxon>
        <taxon>Sordariomycetes</taxon>
        <taxon>Hypocreomycetidae</taxon>
        <taxon>Microascales</taxon>
        <taxon>Ceratocystidaceae</taxon>
        <taxon>Ceratocystis</taxon>
    </lineage>
</organism>
<reference evidence="1 2" key="2">
    <citation type="journal article" date="2013" name="IMA Fungus">
        <title>IMA Genome-F 1: Ceratocystis fimbriata: Draft nuclear genome sequence for the plant pathogen, Ceratocystis fimbriata.</title>
        <authorList>
            <person name="Wilken P.M."/>
            <person name="Steenkamp E.T."/>
            <person name="Wingfield M.J."/>
            <person name="de Beer Z.W."/>
            <person name="Wingfield B.D."/>
        </authorList>
    </citation>
    <scope>NUCLEOTIDE SEQUENCE [LARGE SCALE GENOMIC DNA]</scope>
    <source>
        <strain evidence="1 2">CBS 114723</strain>
    </source>
</reference>
<keyword evidence="2" id="KW-1185">Reference proteome</keyword>